<protein>
    <submittedName>
        <fullName evidence="1">Uncharacterized protein</fullName>
    </submittedName>
</protein>
<accession>A0A6S6QU95</accession>
<name>A0A6S6QU95_9HYPH</name>
<dbReference type="RefSeq" id="WP_222876708.1">
    <property type="nucleotide sequence ID" value="NZ_AP023361.1"/>
</dbReference>
<proteinExistence type="predicted"/>
<evidence type="ECO:0000313" key="1">
    <source>
        <dbReference type="EMBL" id="BCJ90048.1"/>
    </source>
</evidence>
<dbReference type="KEGG" id="tso:IZ6_07830"/>
<gene>
    <name evidence="1" type="ORF">IZ6_07830</name>
</gene>
<sequence length="857" mass="89031">MATLAHFHGVVLNGVAAVPGAHVYVRREDNLGRLATIWNDQDETDPAANYITADERGRFDFYARGGFYRIRAEAIIDDEPWVDEWENVSIGTNAATDVDVGRSGGTPLVFEEETADAAPAQGGLRFSASLEDEGDTGFVYVSELNVFGGSIDALIESFDRTGGTNHKGTIRVQSAGSGSTWREAVITGAVIDAVNYKKVPIEFVDVDGTFTAGDPISLIFTPAGPGQASEVSYGGHAAYPGADTVEEALDASGDKLQYVTVTSATNLDTIRIRVESLDAAVVLRGSWDASAGTFPNSGGGGTAGAVIAGDSFIVSVSGTVGGVAFTNGDRLIAITDAPSTTVYASNWFKADYTDLLTGLTLGAALAACSAKTTPVDADVVGFGDSAASGELKKVTWANIKATLWAAWGALIAGGTNKSTPVDADEFAISDSAASNATKKLSLANLKTAIFSLMTTRGDMIRRGASGAERFAKGTEHTILKMGANDPDWSTLTALFDAVFGSTRGAILLRGDTGWEKLNPGTSGFVLTSNGSGADPSYAEPEAGGGGDVTKAQLAERDMQLAQLLGGRLQQVNCFAEPFASAAGVDAPNSTNELIIGGTAQPTATGTPISGATGTTMGTMINSGGIASAFNGVTNAAVANSARSAAANSYVGKNYSASPKRIQSVQIYGSNDQGYMQSSNPSTTWNLYAKQGGAPGSGTDGTLLGSVTFTDGTTADTKIITSNDPNTLWDYVWMHNALDNSILAEVVFSEATGADNLDLRLVASDIPDVPLSVDVYAIIEETDSLTVNTDLKIYGSRTGSAWEEGTEQKIEIAAGFYLWQATGIDVSGQSSADDIAARFVSANNKRFRIHAVAVYGRP</sequence>
<keyword evidence="2" id="KW-1185">Reference proteome</keyword>
<dbReference type="Proteomes" id="UP000515317">
    <property type="component" value="Chromosome"/>
</dbReference>
<dbReference type="EMBL" id="AP023361">
    <property type="protein sequence ID" value="BCJ90048.1"/>
    <property type="molecule type" value="Genomic_DNA"/>
</dbReference>
<evidence type="ECO:0000313" key="2">
    <source>
        <dbReference type="Proteomes" id="UP000515317"/>
    </source>
</evidence>
<dbReference type="AlphaFoldDB" id="A0A6S6QU95"/>
<organism evidence="1 2">
    <name type="scientific">Terrihabitans soli</name>
    <dbReference type="NCBI Taxonomy" id="708113"/>
    <lineage>
        <taxon>Bacteria</taxon>
        <taxon>Pseudomonadati</taxon>
        <taxon>Pseudomonadota</taxon>
        <taxon>Alphaproteobacteria</taxon>
        <taxon>Hyphomicrobiales</taxon>
        <taxon>Terrihabitans</taxon>
    </lineage>
</organism>
<reference evidence="1 2" key="1">
    <citation type="submission" date="2020-08" db="EMBL/GenBank/DDBJ databases">
        <title>Genome sequence of Rhizobiales bacterium strain IZ6.</title>
        <authorList>
            <person name="Nakai R."/>
            <person name="Naganuma T."/>
        </authorList>
    </citation>
    <scope>NUCLEOTIDE SEQUENCE [LARGE SCALE GENOMIC DNA]</scope>
    <source>
        <strain evidence="1 2">IZ6</strain>
    </source>
</reference>